<gene>
    <name evidence="8" type="ORF">A3C95_02100</name>
</gene>
<dbReference type="Pfam" id="PF02518">
    <property type="entry name" value="HATPase_c"/>
    <property type="match status" value="1"/>
</dbReference>
<name>A0A1F6E2M7_9BACT</name>
<feature type="transmembrane region" description="Helical" evidence="6">
    <location>
        <begin position="235"/>
        <end position="254"/>
    </location>
</feature>
<evidence type="ECO:0000313" key="8">
    <source>
        <dbReference type="EMBL" id="OGG67790.1"/>
    </source>
</evidence>
<dbReference type="InterPro" id="IPR004358">
    <property type="entry name" value="Sig_transdc_His_kin-like_C"/>
</dbReference>
<organism evidence="8 9">
    <name type="scientific">Candidatus Kaiserbacteria bacterium RIFCSPHIGHO2_02_FULL_56_30</name>
    <dbReference type="NCBI Taxonomy" id="1798499"/>
    <lineage>
        <taxon>Bacteria</taxon>
        <taxon>Candidatus Kaiseribacteriota</taxon>
    </lineage>
</organism>
<keyword evidence="6" id="KW-0472">Membrane</keyword>
<dbReference type="EC" id="2.7.13.3" evidence="2"/>
<evidence type="ECO:0000256" key="3">
    <source>
        <dbReference type="ARBA" id="ARBA00022553"/>
    </source>
</evidence>
<dbReference type="InterPro" id="IPR005467">
    <property type="entry name" value="His_kinase_dom"/>
</dbReference>
<dbReference type="InterPro" id="IPR036890">
    <property type="entry name" value="HATPase_C_sf"/>
</dbReference>
<dbReference type="Proteomes" id="UP000177107">
    <property type="component" value="Unassembled WGS sequence"/>
</dbReference>
<dbReference type="STRING" id="1798499.A3C95_02100"/>
<feature type="domain" description="Histidine kinase" evidence="7">
    <location>
        <begin position="287"/>
        <end position="507"/>
    </location>
</feature>
<comment type="catalytic activity">
    <reaction evidence="1">
        <text>ATP + protein L-histidine = ADP + protein N-phospho-L-histidine.</text>
        <dbReference type="EC" id="2.7.13.3"/>
    </reaction>
</comment>
<feature type="transmembrane region" description="Helical" evidence="6">
    <location>
        <begin position="17"/>
        <end position="36"/>
    </location>
</feature>
<feature type="transmembrane region" description="Helical" evidence="6">
    <location>
        <begin position="149"/>
        <end position="171"/>
    </location>
</feature>
<reference evidence="8 9" key="1">
    <citation type="journal article" date="2016" name="Nat. Commun.">
        <title>Thousands of microbial genomes shed light on interconnected biogeochemical processes in an aquifer system.</title>
        <authorList>
            <person name="Anantharaman K."/>
            <person name="Brown C.T."/>
            <person name="Hug L.A."/>
            <person name="Sharon I."/>
            <person name="Castelle C.J."/>
            <person name="Probst A.J."/>
            <person name="Thomas B.C."/>
            <person name="Singh A."/>
            <person name="Wilkins M.J."/>
            <person name="Karaoz U."/>
            <person name="Brodie E.L."/>
            <person name="Williams K.H."/>
            <person name="Hubbard S.S."/>
            <person name="Banfield J.F."/>
        </authorList>
    </citation>
    <scope>NUCLEOTIDE SEQUENCE [LARGE SCALE GENOMIC DNA]</scope>
</reference>
<dbReference type="PROSITE" id="PS50109">
    <property type="entry name" value="HIS_KIN"/>
    <property type="match status" value="1"/>
</dbReference>
<dbReference type="PRINTS" id="PR00344">
    <property type="entry name" value="BCTRLSENSOR"/>
</dbReference>
<dbReference type="InterPro" id="IPR003594">
    <property type="entry name" value="HATPase_dom"/>
</dbReference>
<accession>A0A1F6E2M7</accession>
<keyword evidence="3" id="KW-0597">Phosphoprotein</keyword>
<dbReference type="EMBL" id="MFLM01000022">
    <property type="protein sequence ID" value="OGG67790.1"/>
    <property type="molecule type" value="Genomic_DNA"/>
</dbReference>
<dbReference type="Gene3D" id="3.30.565.10">
    <property type="entry name" value="Histidine kinase-like ATPase, C-terminal domain"/>
    <property type="match status" value="1"/>
</dbReference>
<evidence type="ECO:0000256" key="6">
    <source>
        <dbReference type="SAM" id="Phobius"/>
    </source>
</evidence>
<dbReference type="PANTHER" id="PTHR43547">
    <property type="entry name" value="TWO-COMPONENT HISTIDINE KINASE"/>
    <property type="match status" value="1"/>
</dbReference>
<comment type="caution">
    <text evidence="8">The sequence shown here is derived from an EMBL/GenBank/DDBJ whole genome shotgun (WGS) entry which is preliminary data.</text>
</comment>
<evidence type="ECO:0000256" key="2">
    <source>
        <dbReference type="ARBA" id="ARBA00012438"/>
    </source>
</evidence>
<evidence type="ECO:0000256" key="4">
    <source>
        <dbReference type="ARBA" id="ARBA00022679"/>
    </source>
</evidence>
<sequence>MGLFIFAHNPKGFVPRLILLFVSLFSVWAMLDVMLWATNRPDTVMFSWSLQVLIEPLTYALAFYLFYLYLYKQWPSFRTNVLIFILLLPLLVFLPTTLNLEALSLSACEAIEGPLAKYYTYIVHTILVLAIAVMGARKIPGLPTRRERLVALFFGLGLVTFLLSFTSGNIMGSFTDDWTLSQYGLFGMPVFAALIAYSIVQFKAFNAKVIGAQMLVIILAIAVISLVTLQEITSVRVVAALTFVLVCALGYILVKSVKREVAQREHIEKLAGELEQTNKRQEGLLHFIGHEVKGFLTKDQGAFAALSEGDAGHLDAPAQIFVKQALAQTREGVQSVTDLLQASNQKSGTVTYKKETFDFKALVAETVEKLRPSAEKKGLSLTLKVADGMYAVTGDKEKLGDNVLRNLIDNAINYTPQGSVEVSLTKRDGKAIVAVKDTGVGISDEDKAHLFTEGGKGKDSNKINVHSTGYGLFIAKGIVEAHQGTISASSEGPGKGSTFIVELPSVA</sequence>
<evidence type="ECO:0000256" key="1">
    <source>
        <dbReference type="ARBA" id="ARBA00000085"/>
    </source>
</evidence>
<keyword evidence="6" id="KW-0812">Transmembrane</keyword>
<feature type="transmembrane region" description="Helical" evidence="6">
    <location>
        <begin position="209"/>
        <end position="229"/>
    </location>
</feature>
<keyword evidence="4" id="KW-0808">Transferase</keyword>
<feature type="transmembrane region" description="Helical" evidence="6">
    <location>
        <begin position="81"/>
        <end position="98"/>
    </location>
</feature>
<keyword evidence="5" id="KW-0418">Kinase</keyword>
<evidence type="ECO:0000313" key="9">
    <source>
        <dbReference type="Proteomes" id="UP000177107"/>
    </source>
</evidence>
<dbReference type="SMART" id="SM00387">
    <property type="entry name" value="HATPase_c"/>
    <property type="match status" value="1"/>
</dbReference>
<feature type="transmembrane region" description="Helical" evidence="6">
    <location>
        <begin position="48"/>
        <end position="69"/>
    </location>
</feature>
<feature type="transmembrane region" description="Helical" evidence="6">
    <location>
        <begin position="118"/>
        <end position="137"/>
    </location>
</feature>
<dbReference type="PANTHER" id="PTHR43547:SF2">
    <property type="entry name" value="HYBRID SIGNAL TRANSDUCTION HISTIDINE KINASE C"/>
    <property type="match status" value="1"/>
</dbReference>
<dbReference type="SUPFAM" id="SSF55874">
    <property type="entry name" value="ATPase domain of HSP90 chaperone/DNA topoisomerase II/histidine kinase"/>
    <property type="match status" value="1"/>
</dbReference>
<evidence type="ECO:0000259" key="7">
    <source>
        <dbReference type="PROSITE" id="PS50109"/>
    </source>
</evidence>
<proteinExistence type="predicted"/>
<dbReference type="GO" id="GO:0000155">
    <property type="term" value="F:phosphorelay sensor kinase activity"/>
    <property type="evidence" value="ECO:0007669"/>
    <property type="project" value="TreeGrafter"/>
</dbReference>
<dbReference type="FunFam" id="3.30.565.10:FF:000006">
    <property type="entry name" value="Sensor histidine kinase WalK"/>
    <property type="match status" value="1"/>
</dbReference>
<feature type="transmembrane region" description="Helical" evidence="6">
    <location>
        <begin position="183"/>
        <end position="202"/>
    </location>
</feature>
<protein>
    <recommendedName>
        <fullName evidence="2">histidine kinase</fullName>
        <ecNumber evidence="2">2.7.13.3</ecNumber>
    </recommendedName>
</protein>
<keyword evidence="6" id="KW-1133">Transmembrane helix</keyword>
<dbReference type="CDD" id="cd00075">
    <property type="entry name" value="HATPase"/>
    <property type="match status" value="1"/>
</dbReference>
<dbReference type="AlphaFoldDB" id="A0A1F6E2M7"/>
<evidence type="ECO:0000256" key="5">
    <source>
        <dbReference type="ARBA" id="ARBA00022777"/>
    </source>
</evidence>